<organism evidence="2 3">
    <name type="scientific">Leadbettera azotonutricia (strain ATCC BAA-888 / DSM 13862 / ZAS-9)</name>
    <name type="common">Treponema azotonutricium</name>
    <dbReference type="NCBI Taxonomy" id="545695"/>
    <lineage>
        <taxon>Bacteria</taxon>
        <taxon>Pseudomonadati</taxon>
        <taxon>Spirochaetota</taxon>
        <taxon>Spirochaetia</taxon>
        <taxon>Spirochaetales</taxon>
        <taxon>Breznakiellaceae</taxon>
        <taxon>Leadbettera</taxon>
    </lineage>
</organism>
<dbReference type="AlphaFoldDB" id="F5Y758"/>
<dbReference type="Proteomes" id="UP000009222">
    <property type="component" value="Chromosome"/>
</dbReference>
<dbReference type="InParanoid" id="F5Y758"/>
<dbReference type="EMBL" id="CP001841">
    <property type="protein sequence ID" value="AEF80479.1"/>
    <property type="molecule type" value="Genomic_DNA"/>
</dbReference>
<protein>
    <submittedName>
        <fullName evidence="2">Putative lipoprotein</fullName>
    </submittedName>
</protein>
<proteinExistence type="predicted"/>
<evidence type="ECO:0000313" key="3">
    <source>
        <dbReference type="Proteomes" id="UP000009222"/>
    </source>
</evidence>
<feature type="chain" id="PRO_5003329725" evidence="1">
    <location>
        <begin position="21"/>
        <end position="734"/>
    </location>
</feature>
<reference evidence="3" key="1">
    <citation type="submission" date="2009-12" db="EMBL/GenBank/DDBJ databases">
        <title>Complete sequence of Treponema azotonutricium strain ZAS-9.</title>
        <authorList>
            <person name="Tetu S.G."/>
            <person name="Matson E."/>
            <person name="Ren Q."/>
            <person name="Seshadri R."/>
            <person name="Elbourne L."/>
            <person name="Hassan K.A."/>
            <person name="Durkin A."/>
            <person name="Radune D."/>
            <person name="Mohamoud Y."/>
            <person name="Shay R."/>
            <person name="Jin S."/>
            <person name="Zhang X."/>
            <person name="Lucey K."/>
            <person name="Ballor N.R."/>
            <person name="Ottesen E."/>
            <person name="Rosenthal R."/>
            <person name="Allen A."/>
            <person name="Leadbetter J.R."/>
            <person name="Paulsen I.T."/>
        </authorList>
    </citation>
    <scope>NUCLEOTIDE SEQUENCE [LARGE SCALE GENOMIC DNA]</scope>
    <source>
        <strain evidence="3">ATCC BAA-888 / DSM 13862 / ZAS-9</strain>
    </source>
</reference>
<name>F5Y758_LEAAZ</name>
<dbReference type="STRING" id="545695.TREAZ_1136"/>
<gene>
    <name evidence="2" type="ordered locus">TREAZ_1136</name>
</gene>
<evidence type="ECO:0000313" key="2">
    <source>
        <dbReference type="EMBL" id="AEF80479.1"/>
    </source>
</evidence>
<reference evidence="2 3" key="2">
    <citation type="journal article" date="2011" name="ISME J.">
        <title>RNA-seq reveals cooperative metabolic interactions between two termite-gut spirochete species in co-culture.</title>
        <authorList>
            <person name="Rosenthal A.Z."/>
            <person name="Matson E.G."/>
            <person name="Eldar A."/>
            <person name="Leadbetter J.R."/>
        </authorList>
    </citation>
    <scope>NUCLEOTIDE SEQUENCE [LARGE SCALE GENOMIC DNA]</scope>
    <source>
        <strain evidence="3">ATCC BAA-888 / DSM 13862 / ZAS-9</strain>
    </source>
</reference>
<evidence type="ECO:0000256" key="1">
    <source>
        <dbReference type="SAM" id="SignalP"/>
    </source>
</evidence>
<accession>F5Y758</accession>
<dbReference type="HOGENOM" id="CLU_377628_0_0_12"/>
<keyword evidence="2" id="KW-0449">Lipoprotein</keyword>
<keyword evidence="3" id="KW-1185">Reference proteome</keyword>
<dbReference type="KEGG" id="taz:TREAZ_1136"/>
<feature type="signal peptide" evidence="1">
    <location>
        <begin position="1"/>
        <end position="20"/>
    </location>
</feature>
<sequence>MKLVLIMFLSIAFFISCGSASNYVAHPETPPEEESVVVSGILIVNPQPVKDLYPAADSDAVMRNNTLSYKCYYFSMNDFDYEYPGNNRINYQLITDSDIAGHARLEAYPGKYLIYIEAYNRIEQNPVAWGLALTEAITGEVAVVTVEMLNAAALTPEEDVLAEYVYDPSLFVGKGLSGAVLSFLYYGDAWTMGWGPMVSGVDLLAAEEDGNTGKVSLEPGIYMISYVLSQSVSSYYEGRLNNIIYVYPEQKIESVINTENIYSLVYDDLKLIWGNLDIIIPNFGYTINEAYVSADPETVNASVVIKNPPTKNFPWQMLVPVDTEIIDFSIYLSLFDSKGTEKLLSKNYPALDVNTPPNMDIRVITGFLTVIPPSYGYALSNIYINTDPEGMNSTAEVINPARGLNVWEAVVPADAQTIDLTVTAILKDSAEVEKWLVKPYPQLSLNSPLSLSIKIISGTLDLSVPAGYAVTEVFVGADPEGSNSATQVMEPKLGRNEWEMVVPADFTRGDFTLSLVLTDLDGVEKWVNRSWENINALYSVPLDIKVISGMLDFAVTSSGGYTVDYVVIGADPDGINVSTGFESPSPGKYRWELTLPMNMNETDISVFVQVHNRSGEETWLSRSFGKPDISKPFDLQVSVIMVSGYDDLKGRVVVWGDSGLATGIAGETFSGQIVSNPSSSFIFKPGSLKLVKSSDGSTIVVIPDADIGENGEFKFVLPNSDTKVVCEFIDEKTR</sequence>
<dbReference type="RefSeq" id="WP_015710854.1">
    <property type="nucleotide sequence ID" value="NC_015577.1"/>
</dbReference>
<keyword evidence="1" id="KW-0732">Signal</keyword>
<dbReference type="PROSITE" id="PS51257">
    <property type="entry name" value="PROKAR_LIPOPROTEIN"/>
    <property type="match status" value="1"/>
</dbReference>